<name>A0A840RI10_9NEIS</name>
<feature type="transmembrane region" description="Helical" evidence="1">
    <location>
        <begin position="255"/>
        <end position="272"/>
    </location>
</feature>
<evidence type="ECO:0000313" key="2">
    <source>
        <dbReference type="EMBL" id="MBB5192965.1"/>
    </source>
</evidence>
<proteinExistence type="predicted"/>
<organism evidence="2 3">
    <name type="scientific">Silvimonas terrae</name>
    <dbReference type="NCBI Taxonomy" id="300266"/>
    <lineage>
        <taxon>Bacteria</taxon>
        <taxon>Pseudomonadati</taxon>
        <taxon>Pseudomonadota</taxon>
        <taxon>Betaproteobacteria</taxon>
        <taxon>Neisseriales</taxon>
        <taxon>Chitinibacteraceae</taxon>
        <taxon>Silvimonas</taxon>
    </lineage>
</organism>
<keyword evidence="1" id="KW-1133">Transmembrane helix</keyword>
<feature type="transmembrane region" description="Helical" evidence="1">
    <location>
        <begin position="85"/>
        <end position="104"/>
    </location>
</feature>
<sequence length="276" mass="29819">MRADPRHVALTLSDLESGTARQWYWLEIAALYPAQPASRTTRLVCRLIQRFGPLLCWSALLKSGLQGTGLYAPQMQLLQRRTRQVMQDAALFTAVIPMLLAGFGRLPATVAFTLWLGVFLGPVWLAFNIVRKTPAPAVANIDSDEELPDSAGPEDVVGLQAMLVATGIAPRQAGQLINSLHTEPLSALPMLGSLLPELAAPPPGRREYILNAVRTWLAVMLPVALAAAYLPLIATLVLCVGWSALAVARAGRRRAAALVILAALIAWGFGRLSHWL</sequence>
<evidence type="ECO:0000313" key="3">
    <source>
        <dbReference type="Proteomes" id="UP000543030"/>
    </source>
</evidence>
<dbReference type="AlphaFoldDB" id="A0A840RI10"/>
<evidence type="ECO:0000256" key="1">
    <source>
        <dbReference type="SAM" id="Phobius"/>
    </source>
</evidence>
<comment type="caution">
    <text evidence="2">The sequence shown here is derived from an EMBL/GenBank/DDBJ whole genome shotgun (WGS) entry which is preliminary data.</text>
</comment>
<gene>
    <name evidence="2" type="ORF">HNQ50_003719</name>
</gene>
<protein>
    <submittedName>
        <fullName evidence="2">Uncharacterized protein</fullName>
    </submittedName>
</protein>
<feature type="transmembrane region" description="Helical" evidence="1">
    <location>
        <begin position="215"/>
        <end position="243"/>
    </location>
</feature>
<reference evidence="2 3" key="1">
    <citation type="submission" date="2020-08" db="EMBL/GenBank/DDBJ databases">
        <title>Genomic Encyclopedia of Type Strains, Phase IV (KMG-IV): sequencing the most valuable type-strain genomes for metagenomic binning, comparative biology and taxonomic classification.</title>
        <authorList>
            <person name="Goeker M."/>
        </authorList>
    </citation>
    <scope>NUCLEOTIDE SEQUENCE [LARGE SCALE GENOMIC DNA]</scope>
    <source>
        <strain evidence="2 3">DSM 18233</strain>
    </source>
</reference>
<dbReference type="Proteomes" id="UP000543030">
    <property type="component" value="Unassembled WGS sequence"/>
</dbReference>
<dbReference type="EMBL" id="JACHHN010000009">
    <property type="protein sequence ID" value="MBB5192965.1"/>
    <property type="molecule type" value="Genomic_DNA"/>
</dbReference>
<keyword evidence="1" id="KW-0812">Transmembrane</keyword>
<keyword evidence="3" id="KW-1185">Reference proteome</keyword>
<keyword evidence="1" id="KW-0472">Membrane</keyword>
<accession>A0A840RI10</accession>
<dbReference type="RefSeq" id="WP_184102623.1">
    <property type="nucleotide sequence ID" value="NZ_JACHHN010000009.1"/>
</dbReference>
<feature type="transmembrane region" description="Helical" evidence="1">
    <location>
        <begin position="110"/>
        <end position="130"/>
    </location>
</feature>